<accession>A0A0N4UIB3</accession>
<dbReference type="InterPro" id="IPR011009">
    <property type="entry name" value="Kinase-like_dom_sf"/>
</dbReference>
<sequence length="746" mass="86133">MHSMVQSKLHIIKAARKNNLFSTAIEAINRLHTMPSFPLALSHLVLNERLKCHLQESSNASNGELRDSSLHKALNDFVRINYKVLNREQYVRMMAIGGRILSKVNLDDDANRIFRTAAQLDNLNSFASLWMHWSDHLEKLFQKNIEDNSQNLVDSLNCIVEAARYSNEGKARKFIIRILWRYKVLASACNRSVREQAEEIMKLRAIKISASRWLLTNFIEQTEKSKSEEATTFEGLLLEIVGQLLKAHPPDIIYLNRLFNELGNYQELWIERTLRTAIDLRNTLLKFASANSNLLTILQIPDEMKTVVNNWLTQVSEDCVIDHISDFLDLKAIKEKALTLFRGLDLSQCHLIQFVGILNRFITLIKIKFSGSDFPRRGCWLRTLSPFLATFTNNLANIEIFIDVPPIKVFFCANSIYRFLSKMRFVLHGGLICRQIMIRAIHSYLMQKSYKRDNIQLHSMFSIFNHLLATESMTSRRLLKFEVPRLMPLENTLLSECPEDASSIPSLLEILNNIVCSAKLNSADMILSHYYERLMNLEGIDIQSLINIMTEMNSVGLLPADSLSRWFSLRYVDATHYYMLRKQMVLSFALYNAAEYLFYLKESYLDAFILNLKTGRIYSLGFVFDTTCADMQPGSILRPVPFRLSTNISHFFGPTVEGHFIWSVNAVTQCFKKRDVLIYVRPFLCDAIFENANGDGEPEYIAKIKKIGERILLRLDESLEAIQKLTEDAQSTENLARMDPIWHPWF</sequence>
<gene>
    <name evidence="2" type="ORF">DME_LOCUS9973</name>
</gene>
<dbReference type="GO" id="GO:0035267">
    <property type="term" value="C:NuA4 histone acetyltransferase complex"/>
    <property type="evidence" value="ECO:0007669"/>
    <property type="project" value="TreeGrafter"/>
</dbReference>
<dbReference type="WBParaSite" id="DME_0000733701-mRNA-1">
    <property type="protein sequence ID" value="DME_0000733701-mRNA-1"/>
    <property type="gene ID" value="DME_0000733701"/>
</dbReference>
<dbReference type="InterPro" id="IPR050517">
    <property type="entry name" value="DDR_Repair_Kinase"/>
</dbReference>
<keyword evidence="4" id="KW-1185">Reference proteome</keyword>
<dbReference type="OrthoDB" id="5570127at2759"/>
<feature type="domain" description="FATC" evidence="1">
    <location>
        <begin position="713"/>
        <end position="746"/>
    </location>
</feature>
<evidence type="ECO:0000313" key="5">
    <source>
        <dbReference type="WBParaSite" id="DME_0000733701-mRNA-1"/>
    </source>
</evidence>
<dbReference type="GO" id="GO:0006355">
    <property type="term" value="P:regulation of DNA-templated transcription"/>
    <property type="evidence" value="ECO:0007669"/>
    <property type="project" value="TreeGrafter"/>
</dbReference>
<dbReference type="SMART" id="SM01343">
    <property type="entry name" value="FATC"/>
    <property type="match status" value="1"/>
</dbReference>
<dbReference type="Pfam" id="PF02259">
    <property type="entry name" value="FAT"/>
    <property type="match status" value="1"/>
</dbReference>
<dbReference type="AlphaFoldDB" id="A0A0N4UIB3"/>
<dbReference type="PANTHER" id="PTHR11139:SF1">
    <property type="entry name" value="TRANSFORMATION_TRANSCRIPTION DOMAIN-ASSOCIATED PROTEIN"/>
    <property type="match status" value="1"/>
</dbReference>
<evidence type="ECO:0000313" key="4">
    <source>
        <dbReference type="Proteomes" id="UP000274756"/>
    </source>
</evidence>
<dbReference type="PROSITE" id="PS51190">
    <property type="entry name" value="FATC"/>
    <property type="match status" value="1"/>
</dbReference>
<evidence type="ECO:0000313" key="2">
    <source>
        <dbReference type="EMBL" id="VDN60000.1"/>
    </source>
</evidence>
<dbReference type="EMBL" id="UYYG01001198">
    <property type="protein sequence ID" value="VDN60000.1"/>
    <property type="molecule type" value="Genomic_DNA"/>
</dbReference>
<dbReference type="InterPro" id="IPR003152">
    <property type="entry name" value="FATC_dom"/>
</dbReference>
<reference evidence="2 4" key="2">
    <citation type="submission" date="2018-11" db="EMBL/GenBank/DDBJ databases">
        <authorList>
            <consortium name="Pathogen Informatics"/>
        </authorList>
    </citation>
    <scope>NUCLEOTIDE SEQUENCE [LARGE SCALE GENOMIC DNA]</scope>
</reference>
<dbReference type="Proteomes" id="UP000274756">
    <property type="component" value="Unassembled WGS sequence"/>
</dbReference>
<organism evidence="3 5">
    <name type="scientific">Dracunculus medinensis</name>
    <name type="common">Guinea worm</name>
    <dbReference type="NCBI Taxonomy" id="318479"/>
    <lineage>
        <taxon>Eukaryota</taxon>
        <taxon>Metazoa</taxon>
        <taxon>Ecdysozoa</taxon>
        <taxon>Nematoda</taxon>
        <taxon>Chromadorea</taxon>
        <taxon>Rhabditida</taxon>
        <taxon>Spirurina</taxon>
        <taxon>Dracunculoidea</taxon>
        <taxon>Dracunculidae</taxon>
        <taxon>Dracunculus</taxon>
    </lineage>
</organism>
<evidence type="ECO:0000313" key="3">
    <source>
        <dbReference type="Proteomes" id="UP000038040"/>
    </source>
</evidence>
<reference evidence="5" key="1">
    <citation type="submission" date="2017-02" db="UniProtKB">
        <authorList>
            <consortium name="WormBaseParasite"/>
        </authorList>
    </citation>
    <scope>IDENTIFICATION</scope>
</reference>
<dbReference type="InterPro" id="IPR036940">
    <property type="entry name" value="PI3/4_kinase_cat_sf"/>
</dbReference>
<dbReference type="GO" id="GO:0005634">
    <property type="term" value="C:nucleus"/>
    <property type="evidence" value="ECO:0007669"/>
    <property type="project" value="TreeGrafter"/>
</dbReference>
<dbReference type="STRING" id="318479.A0A0N4UIB3"/>
<protein>
    <submittedName>
        <fullName evidence="5">FATC domain-containing protein</fullName>
    </submittedName>
</protein>
<dbReference type="GO" id="GO:0006281">
    <property type="term" value="P:DNA repair"/>
    <property type="evidence" value="ECO:0007669"/>
    <property type="project" value="TreeGrafter"/>
</dbReference>
<dbReference type="PANTHER" id="PTHR11139">
    <property type="entry name" value="ATAXIA TELANGIECTASIA MUTATED ATM -RELATED"/>
    <property type="match status" value="1"/>
</dbReference>
<proteinExistence type="predicted"/>
<dbReference type="InterPro" id="IPR003151">
    <property type="entry name" value="PIK-rel_kinase_FAT"/>
</dbReference>
<evidence type="ECO:0000259" key="1">
    <source>
        <dbReference type="PROSITE" id="PS51190"/>
    </source>
</evidence>
<name>A0A0N4UIB3_DRAME</name>
<dbReference type="Gene3D" id="1.10.1070.11">
    <property type="entry name" value="Phosphatidylinositol 3-/4-kinase, catalytic domain"/>
    <property type="match status" value="1"/>
</dbReference>
<dbReference type="Proteomes" id="UP000038040">
    <property type="component" value="Unplaced"/>
</dbReference>
<dbReference type="SUPFAM" id="SSF56112">
    <property type="entry name" value="Protein kinase-like (PK-like)"/>
    <property type="match status" value="1"/>
</dbReference>
<dbReference type="GO" id="GO:0000124">
    <property type="term" value="C:SAGA complex"/>
    <property type="evidence" value="ECO:0007669"/>
    <property type="project" value="TreeGrafter"/>
</dbReference>